<reference evidence="9 10" key="1">
    <citation type="journal article" date="2014" name="Nat. Commun.">
        <title>Klebsormidium flaccidum genome reveals primary factors for plant terrestrial adaptation.</title>
        <authorList>
            <person name="Hori K."/>
            <person name="Maruyama F."/>
            <person name="Fujisawa T."/>
            <person name="Togashi T."/>
            <person name="Yamamoto N."/>
            <person name="Seo M."/>
            <person name="Sato S."/>
            <person name="Yamada T."/>
            <person name="Mori H."/>
            <person name="Tajima N."/>
            <person name="Moriyama T."/>
            <person name="Ikeuchi M."/>
            <person name="Watanabe M."/>
            <person name="Wada H."/>
            <person name="Kobayashi K."/>
            <person name="Saito M."/>
            <person name="Masuda T."/>
            <person name="Sasaki-Sekimoto Y."/>
            <person name="Mashiguchi K."/>
            <person name="Awai K."/>
            <person name="Shimojima M."/>
            <person name="Masuda S."/>
            <person name="Iwai M."/>
            <person name="Nobusawa T."/>
            <person name="Narise T."/>
            <person name="Kondo S."/>
            <person name="Saito H."/>
            <person name="Sato R."/>
            <person name="Murakawa M."/>
            <person name="Ihara Y."/>
            <person name="Oshima-Yamada Y."/>
            <person name="Ohtaka K."/>
            <person name="Satoh M."/>
            <person name="Sonobe K."/>
            <person name="Ishii M."/>
            <person name="Ohtani R."/>
            <person name="Kanamori-Sato M."/>
            <person name="Honoki R."/>
            <person name="Miyazaki D."/>
            <person name="Mochizuki H."/>
            <person name="Umetsu J."/>
            <person name="Higashi K."/>
            <person name="Shibata D."/>
            <person name="Kamiya Y."/>
            <person name="Sato N."/>
            <person name="Nakamura Y."/>
            <person name="Tabata S."/>
            <person name="Ida S."/>
            <person name="Kurokawa K."/>
            <person name="Ohta H."/>
        </authorList>
    </citation>
    <scope>NUCLEOTIDE SEQUENCE [LARGE SCALE GENOMIC DNA]</scope>
    <source>
        <strain evidence="9 10">NIES-2285</strain>
    </source>
</reference>
<dbReference type="PANTHER" id="PTHR23168">
    <property type="entry name" value="MITOTIC SPINDLE ASSEMBLY CHECKPOINT PROTEIN MAD1 MITOTIC ARREST DEFICIENT-LIKE PROTEIN 1"/>
    <property type="match status" value="1"/>
</dbReference>
<accession>A0A0U9HJ93</accession>
<dbReference type="Gene3D" id="3.30.457.60">
    <property type="match status" value="1"/>
</dbReference>
<keyword evidence="10" id="KW-1185">Reference proteome</keyword>
<sequence length="830" mass="92151">MLARSPPPRKRRPLQPLFFDSDAREAQAEEVDAGAPASLSELRASTQKRQRLDSDFVTEDLLRRNERRLQTGTPLHSLRSDPHNVASTSKGATPFNQLITAATPVTGGRDTASRQVQRQGEGARWELAPAPQNAHNAGLCCTYECTNMVKREVLELLEEQRRALSSFKQELATERRAREDSQAENASLVRKVRDCRAVIASAEAREAEIQRMREEEMRRGEERWRGEVGRVTELQRLLDKEINARGEAEAAARSAEARATAMETGGDQAADRAEREIRSLKAQLERAEDEHRSALTKADMQIKGLRIRAEAATAEADTARAALDETRTALQTAQEENASLETALARAHSQASSSALRSDRGHELEILVGQLQAELAAGAADVADARRLKDTESRVAVLRERLATAEGRAERAEAATREYVEAKEKIRTLEGEIRTWEETARQLPGVVNRGDLATRFEELQKEALTARAKEGDFLEEVARLRSALTSADTSLREAQSDKAAAEGRADDVALALRRAERKVALLVKERDGLKAILASYEEEEALDRSEQGKDSTEEARAAKAKIQQLETEVAAGREREKELEANLAEATGGAAQQRQRADGLQKELDAAARRNKALEREMEQLGREVALLESRVGKGDYNRATTKVLHLALNPEVEARRTLAKDSLEAEVEELRAKVKQLEEEARTGSRSPGEDHQVAEATEASAQVAALTNRVNAMEKRENRYKQVFADKIAVFRQACTHLFGYGIEMSDSQDAATGAPIATFTITSIYADDEEDRLMFQYREGTMDMLATDFSRTPEMVRQVNVFLDRFKSIPALTANLTVELFNKHTVT</sequence>
<dbReference type="OMA" id="YKLDFMP"/>
<feature type="coiled-coil region" evidence="7">
    <location>
        <begin position="388"/>
        <end position="439"/>
    </location>
</feature>
<evidence type="ECO:0000256" key="5">
    <source>
        <dbReference type="ARBA" id="ARBA00023242"/>
    </source>
</evidence>
<dbReference type="STRING" id="105231.A0A0U9HJ93"/>
<dbReference type="GO" id="GO:0000776">
    <property type="term" value="C:kinetochore"/>
    <property type="evidence" value="ECO:0000318"/>
    <property type="project" value="GO_Central"/>
</dbReference>
<dbReference type="EMBL" id="DF237046">
    <property type="protein sequence ID" value="GAQ81982.1"/>
    <property type="molecule type" value="Genomic_DNA"/>
</dbReference>
<comment type="similarity">
    <text evidence="2">Belongs to the MAD1 family.</text>
</comment>
<evidence type="ECO:0000256" key="3">
    <source>
        <dbReference type="ARBA" id="ARBA00022618"/>
    </source>
</evidence>
<protein>
    <submittedName>
        <fullName evidence="9">Mitotic checkpoint protein MAD1</fullName>
    </submittedName>
</protein>
<dbReference type="GO" id="GO:0051301">
    <property type="term" value="P:cell division"/>
    <property type="evidence" value="ECO:0007669"/>
    <property type="project" value="UniProtKB-KW"/>
</dbReference>
<name>A0A0U9HJ93_KLENI</name>
<evidence type="ECO:0000256" key="4">
    <source>
        <dbReference type="ARBA" id="ARBA00022776"/>
    </source>
</evidence>
<proteinExistence type="inferred from homology"/>
<dbReference type="GO" id="GO:0051315">
    <property type="term" value="P:attachment of mitotic spindle microtubules to kinetochore"/>
    <property type="evidence" value="ECO:0000318"/>
    <property type="project" value="GO_Central"/>
</dbReference>
<evidence type="ECO:0000256" key="8">
    <source>
        <dbReference type="SAM" id="MobiDB-lite"/>
    </source>
</evidence>
<comment type="subcellular location">
    <subcellularLocation>
        <location evidence="1">Nucleus</location>
    </subcellularLocation>
</comment>
<dbReference type="Pfam" id="PF05557">
    <property type="entry name" value="MAD"/>
    <property type="match status" value="1"/>
</dbReference>
<dbReference type="AlphaFoldDB" id="A0A0U9HJ93"/>
<dbReference type="PANTHER" id="PTHR23168:SF0">
    <property type="entry name" value="MITOTIC SPINDLE ASSEMBLY CHECKPOINT PROTEIN MAD1"/>
    <property type="match status" value="1"/>
</dbReference>
<evidence type="ECO:0000256" key="2">
    <source>
        <dbReference type="ARBA" id="ARBA00008029"/>
    </source>
</evidence>
<dbReference type="GO" id="GO:0072686">
    <property type="term" value="C:mitotic spindle"/>
    <property type="evidence" value="ECO:0000318"/>
    <property type="project" value="GO_Central"/>
</dbReference>
<keyword evidence="3" id="KW-0132">Cell division</keyword>
<dbReference type="GO" id="GO:0005635">
    <property type="term" value="C:nuclear envelope"/>
    <property type="evidence" value="ECO:0000318"/>
    <property type="project" value="GO_Central"/>
</dbReference>
<dbReference type="Gene3D" id="6.10.250.90">
    <property type="match status" value="1"/>
</dbReference>
<feature type="compositionally biased region" description="Basic and acidic residues" evidence="8">
    <location>
        <begin position="542"/>
        <end position="557"/>
    </location>
</feature>
<evidence type="ECO:0000313" key="9">
    <source>
        <dbReference type="EMBL" id="GAQ81982.1"/>
    </source>
</evidence>
<keyword evidence="5" id="KW-0539">Nucleus</keyword>
<evidence type="ECO:0000256" key="6">
    <source>
        <dbReference type="ARBA" id="ARBA00023306"/>
    </source>
</evidence>
<dbReference type="SUPFAM" id="SSF75704">
    <property type="entry name" value="Mitotic arrest deficient-like 1, Mad1"/>
    <property type="match status" value="1"/>
</dbReference>
<feature type="coiled-coil region" evidence="7">
    <location>
        <begin position="661"/>
        <end position="725"/>
    </location>
</feature>
<feature type="region of interest" description="Disordered" evidence="8">
    <location>
        <begin position="540"/>
        <end position="560"/>
    </location>
</feature>
<dbReference type="GO" id="GO:0007094">
    <property type="term" value="P:mitotic spindle assembly checkpoint signaling"/>
    <property type="evidence" value="ECO:0000318"/>
    <property type="project" value="GO_Central"/>
</dbReference>
<keyword evidence="4" id="KW-0498">Mitosis</keyword>
<keyword evidence="7" id="KW-0175">Coiled coil</keyword>
<keyword evidence="6" id="KW-0131">Cell cycle</keyword>
<dbReference type="InterPro" id="IPR008672">
    <property type="entry name" value="Mad1"/>
</dbReference>
<organism evidence="9 10">
    <name type="scientific">Klebsormidium nitens</name>
    <name type="common">Green alga</name>
    <name type="synonym">Ulothrix nitens</name>
    <dbReference type="NCBI Taxonomy" id="105231"/>
    <lineage>
        <taxon>Eukaryota</taxon>
        <taxon>Viridiplantae</taxon>
        <taxon>Streptophyta</taxon>
        <taxon>Klebsormidiophyceae</taxon>
        <taxon>Klebsormidiales</taxon>
        <taxon>Klebsormidiaceae</taxon>
        <taxon>Klebsormidium</taxon>
    </lineage>
</organism>
<evidence type="ECO:0000256" key="1">
    <source>
        <dbReference type="ARBA" id="ARBA00004123"/>
    </source>
</evidence>
<feature type="region of interest" description="Disordered" evidence="8">
    <location>
        <begin position="1"/>
        <end position="49"/>
    </location>
</feature>
<feature type="region of interest" description="Disordered" evidence="8">
    <location>
        <begin position="253"/>
        <end position="272"/>
    </location>
</feature>
<gene>
    <name evidence="9" type="ORF">KFL_000970060</name>
</gene>
<evidence type="ECO:0000313" key="10">
    <source>
        <dbReference type="Proteomes" id="UP000054558"/>
    </source>
</evidence>
<evidence type="ECO:0000256" key="7">
    <source>
        <dbReference type="SAM" id="Coils"/>
    </source>
</evidence>
<dbReference type="OrthoDB" id="331602at2759"/>
<dbReference type="Proteomes" id="UP000054558">
    <property type="component" value="Unassembled WGS sequence"/>
</dbReference>